<dbReference type="GO" id="GO:0016787">
    <property type="term" value="F:hydrolase activity"/>
    <property type="evidence" value="ECO:0007669"/>
    <property type="project" value="UniProtKB-KW"/>
</dbReference>
<dbReference type="InterPro" id="IPR023631">
    <property type="entry name" value="Amidase_dom"/>
</dbReference>
<dbReference type="Gene3D" id="3.90.1300.10">
    <property type="entry name" value="Amidase signature (AS) domain"/>
    <property type="match status" value="2"/>
</dbReference>
<dbReference type="Pfam" id="PF01425">
    <property type="entry name" value="Amidase"/>
    <property type="match status" value="1"/>
</dbReference>
<dbReference type="AlphaFoldDB" id="A0A9P4JPW7"/>
<keyword evidence="5" id="KW-1185">Reference proteome</keyword>
<dbReference type="Proteomes" id="UP000799536">
    <property type="component" value="Unassembled WGS sequence"/>
</dbReference>
<protein>
    <submittedName>
        <fullName evidence="4">Amidase signature enzyme</fullName>
    </submittedName>
</protein>
<dbReference type="OrthoDB" id="6428749at2759"/>
<name>A0A9P4JPW7_9PLEO</name>
<evidence type="ECO:0000313" key="4">
    <source>
        <dbReference type="EMBL" id="KAF2201094.1"/>
    </source>
</evidence>
<reference evidence="4" key="1">
    <citation type="journal article" date="2020" name="Stud. Mycol.">
        <title>101 Dothideomycetes genomes: a test case for predicting lifestyles and emergence of pathogens.</title>
        <authorList>
            <person name="Haridas S."/>
            <person name="Albert R."/>
            <person name="Binder M."/>
            <person name="Bloem J."/>
            <person name="Labutti K."/>
            <person name="Salamov A."/>
            <person name="Andreopoulos B."/>
            <person name="Baker S."/>
            <person name="Barry K."/>
            <person name="Bills G."/>
            <person name="Bluhm B."/>
            <person name="Cannon C."/>
            <person name="Castanera R."/>
            <person name="Culley D."/>
            <person name="Daum C."/>
            <person name="Ezra D."/>
            <person name="Gonzalez J."/>
            <person name="Henrissat B."/>
            <person name="Kuo A."/>
            <person name="Liang C."/>
            <person name="Lipzen A."/>
            <person name="Lutzoni F."/>
            <person name="Magnuson J."/>
            <person name="Mondo S."/>
            <person name="Nolan M."/>
            <person name="Ohm R."/>
            <person name="Pangilinan J."/>
            <person name="Park H.-J."/>
            <person name="Ramirez L."/>
            <person name="Alfaro M."/>
            <person name="Sun H."/>
            <person name="Tritt A."/>
            <person name="Yoshinaga Y."/>
            <person name="Zwiers L.-H."/>
            <person name="Turgeon B."/>
            <person name="Goodwin S."/>
            <person name="Spatafora J."/>
            <person name="Crous P."/>
            <person name="Grigoriev I."/>
        </authorList>
    </citation>
    <scope>NUCLEOTIDE SEQUENCE</scope>
    <source>
        <strain evidence="4">ATCC 74209</strain>
    </source>
</reference>
<feature type="domain" description="Amidase" evidence="3">
    <location>
        <begin position="86"/>
        <end position="213"/>
    </location>
</feature>
<dbReference type="PANTHER" id="PTHR46072:SF4">
    <property type="entry name" value="AMIDASE C550.07-RELATED"/>
    <property type="match status" value="1"/>
</dbReference>
<dbReference type="EMBL" id="ML993991">
    <property type="protein sequence ID" value="KAF2201094.1"/>
    <property type="molecule type" value="Genomic_DNA"/>
</dbReference>
<sequence length="466" mass="52059">MLFTPTTNPSNNQSWQEIAKKEQSHRDATISALDPPLPDINTTNLPINVTGIPKKILTAEEVTIMELPLEVLVAKMVKEELSATQVTKAFLRRAGLTQKLTNCITELLPTTALSYASFLDNHLHTHGTPIGPLHGLPISGKEHIGIKGMTLNAGFISWHDKTALANGHILDILLNAEAVLYARTTQPQTLMHLETSSNFYGETVNPYNRGLTSANNGIYGLRPTSYRLPVEGLSATMMGHEQVVPVIGPLSTSLEGIKLFMKTLIDAKPWIREPSLLPKKLKVAVMWDDGVVRPHPPVLRALEMVFCDDGREETAVIDASGEPWRPLSKFIIKANPNVKPQGLSIREVWDWMIRRDQYRTEYSALWSDVDIIMSPPLNHAKYWSYTSQWNILDYPALISSITKVDPDIDFADTAYKPRNEEDKFNHELYSLKDEKVIEVFEHIQKSIGLPSAGAMWGTELLPSASL</sequence>
<evidence type="ECO:0000259" key="3">
    <source>
        <dbReference type="Pfam" id="PF01425"/>
    </source>
</evidence>
<dbReference type="SUPFAM" id="SSF75304">
    <property type="entry name" value="Amidase signature (AS) enzymes"/>
    <property type="match status" value="1"/>
</dbReference>
<comment type="similarity">
    <text evidence="1">Belongs to the amidase family.</text>
</comment>
<evidence type="ECO:0000313" key="5">
    <source>
        <dbReference type="Proteomes" id="UP000799536"/>
    </source>
</evidence>
<proteinExistence type="inferred from homology"/>
<evidence type="ECO:0000256" key="2">
    <source>
        <dbReference type="ARBA" id="ARBA00022801"/>
    </source>
</evidence>
<dbReference type="InterPro" id="IPR036928">
    <property type="entry name" value="AS_sf"/>
</dbReference>
<organism evidence="4 5">
    <name type="scientific">Delitschia confertaspora ATCC 74209</name>
    <dbReference type="NCBI Taxonomy" id="1513339"/>
    <lineage>
        <taxon>Eukaryota</taxon>
        <taxon>Fungi</taxon>
        <taxon>Dikarya</taxon>
        <taxon>Ascomycota</taxon>
        <taxon>Pezizomycotina</taxon>
        <taxon>Dothideomycetes</taxon>
        <taxon>Pleosporomycetidae</taxon>
        <taxon>Pleosporales</taxon>
        <taxon>Delitschiaceae</taxon>
        <taxon>Delitschia</taxon>
    </lineage>
</organism>
<dbReference type="PANTHER" id="PTHR46072">
    <property type="entry name" value="AMIDASE-RELATED-RELATED"/>
    <property type="match status" value="1"/>
</dbReference>
<comment type="caution">
    <text evidence="4">The sequence shown here is derived from an EMBL/GenBank/DDBJ whole genome shotgun (WGS) entry which is preliminary data.</text>
</comment>
<keyword evidence="2" id="KW-0378">Hydrolase</keyword>
<gene>
    <name evidence="4" type="ORF">GQ43DRAFT_449050</name>
</gene>
<accession>A0A9P4JPW7</accession>
<evidence type="ECO:0000256" key="1">
    <source>
        <dbReference type="ARBA" id="ARBA00009199"/>
    </source>
</evidence>